<feature type="domain" description="Protein kinase" evidence="6">
    <location>
        <begin position="319"/>
        <end position="511"/>
    </location>
</feature>
<comment type="catalytic activity">
    <reaction evidence="2">
        <text>L-tyrosyl-[protein] + ATP = O-phospho-L-tyrosyl-[protein] + ADP + H(+)</text>
        <dbReference type="Rhea" id="RHEA:10596"/>
        <dbReference type="Rhea" id="RHEA-COMP:10136"/>
        <dbReference type="Rhea" id="RHEA-COMP:20101"/>
        <dbReference type="ChEBI" id="CHEBI:15378"/>
        <dbReference type="ChEBI" id="CHEBI:30616"/>
        <dbReference type="ChEBI" id="CHEBI:46858"/>
        <dbReference type="ChEBI" id="CHEBI:61978"/>
        <dbReference type="ChEBI" id="CHEBI:456216"/>
        <dbReference type="EC" id="2.7.10.1"/>
    </reaction>
</comment>
<dbReference type="InterPro" id="IPR011009">
    <property type="entry name" value="Kinase-like_dom_sf"/>
</dbReference>
<sequence>MPLTVTPTRETNAPSRTPLVAPTSFPTSNDTRQPTSRPTTASPTEAEIFEAVDVMVTFPEYTFSDSSENVQDQFRNEFVAAMTVAMGVEQDDVKINSMFAGSTVVNATVFCNSSSKATLVKTMDPSEVFVDDNGFSTETFGPASSELFTSTPTAQPSLQTRSPTAGPVSLIPSLSPTAAPTDAGARPIEVDGGSGESNSTSAVIPAVASVLGVLFLASVAGVWWWCRRRKTAKKKEPAMDDASGGATTAQPARSSLKGKGSHSHYRDKNSSHSAYRYKNSSVDTKASQGSADPVRSMCEPDFLGQYVSTIRHIYKEDDIKLIRALGEGNFGVAHLGVLIPHGNRKVVVKIAKLHDVETKDTKRELKALCALEPHPNITEFIGVLMMDGKMCFVTEYCEWGSLDNLHRGKDLATPKRFLRVVDDVCSGLTHLHRHSILHRDLACRNLLMKRDGTVTLCDFGLSKKLLEDANYYQNGCSGKVPWPWTDPHSMYTGKFDYKSDVWSLGVTFWEV</sequence>
<dbReference type="GO" id="GO:0043235">
    <property type="term" value="C:receptor complex"/>
    <property type="evidence" value="ECO:0007669"/>
    <property type="project" value="TreeGrafter"/>
</dbReference>
<name>A0A6V3QSG8_9EUKA</name>
<dbReference type="EMBL" id="HBIV01034991">
    <property type="protein sequence ID" value="CAE0673291.1"/>
    <property type="molecule type" value="Transcribed_RNA"/>
</dbReference>
<evidence type="ECO:0000256" key="2">
    <source>
        <dbReference type="ARBA" id="ARBA00051243"/>
    </source>
</evidence>
<dbReference type="EMBL" id="HBIV01034988">
    <property type="protein sequence ID" value="CAE0673289.1"/>
    <property type="molecule type" value="Transcribed_RNA"/>
</dbReference>
<keyword evidence="5" id="KW-0472">Membrane</keyword>
<evidence type="ECO:0000256" key="4">
    <source>
        <dbReference type="SAM" id="MobiDB-lite"/>
    </source>
</evidence>
<dbReference type="SMART" id="SM00219">
    <property type="entry name" value="TyrKc"/>
    <property type="match status" value="1"/>
</dbReference>
<evidence type="ECO:0000259" key="6">
    <source>
        <dbReference type="PROSITE" id="PS50011"/>
    </source>
</evidence>
<proteinExistence type="predicted"/>
<dbReference type="InterPro" id="IPR001245">
    <property type="entry name" value="Ser-Thr/Tyr_kinase_cat_dom"/>
</dbReference>
<dbReference type="PROSITE" id="PS00107">
    <property type="entry name" value="PROTEIN_KINASE_ATP"/>
    <property type="match status" value="1"/>
</dbReference>
<feature type="compositionally biased region" description="Polar residues" evidence="4">
    <location>
        <begin position="1"/>
        <end position="15"/>
    </location>
</feature>
<dbReference type="GO" id="GO:0005524">
    <property type="term" value="F:ATP binding"/>
    <property type="evidence" value="ECO:0007669"/>
    <property type="project" value="UniProtKB-UniRule"/>
</dbReference>
<accession>A0A6V3QSG8</accession>
<gene>
    <name evidence="7" type="ORF">LGLO00237_LOCUS24966</name>
    <name evidence="8" type="ORF">LGLO00237_LOCUS24968</name>
    <name evidence="9" type="ORF">LGLO00237_LOCUS24969</name>
    <name evidence="10" type="ORF">LGLO00237_LOCUS24972</name>
</gene>
<dbReference type="PANTHER" id="PTHR24416">
    <property type="entry name" value="TYROSINE-PROTEIN KINASE RECEPTOR"/>
    <property type="match status" value="1"/>
</dbReference>
<feature type="binding site" evidence="3">
    <location>
        <position position="349"/>
    </location>
    <ligand>
        <name>ATP</name>
        <dbReference type="ChEBI" id="CHEBI:30616"/>
    </ligand>
</feature>
<evidence type="ECO:0000313" key="7">
    <source>
        <dbReference type="EMBL" id="CAE0673289.1"/>
    </source>
</evidence>
<keyword evidence="5" id="KW-0812">Transmembrane</keyword>
<feature type="region of interest" description="Disordered" evidence="4">
    <location>
        <begin position="1"/>
        <end position="44"/>
    </location>
</feature>
<organism evidence="9">
    <name type="scientific">Lotharella globosa</name>
    <dbReference type="NCBI Taxonomy" id="91324"/>
    <lineage>
        <taxon>Eukaryota</taxon>
        <taxon>Sar</taxon>
        <taxon>Rhizaria</taxon>
        <taxon>Cercozoa</taxon>
        <taxon>Chlorarachniophyceae</taxon>
        <taxon>Lotharella</taxon>
    </lineage>
</organism>
<evidence type="ECO:0000256" key="3">
    <source>
        <dbReference type="PROSITE-ProRule" id="PRU10141"/>
    </source>
</evidence>
<dbReference type="PRINTS" id="PR00109">
    <property type="entry name" value="TYRKINASE"/>
</dbReference>
<dbReference type="AlphaFoldDB" id="A0A6V3QSG8"/>
<dbReference type="InterPro" id="IPR000719">
    <property type="entry name" value="Prot_kinase_dom"/>
</dbReference>
<dbReference type="InterPro" id="IPR020635">
    <property type="entry name" value="Tyr_kinase_cat_dom"/>
</dbReference>
<evidence type="ECO:0000256" key="1">
    <source>
        <dbReference type="ARBA" id="ARBA00004167"/>
    </source>
</evidence>
<keyword evidence="3" id="KW-0067">ATP-binding</keyword>
<evidence type="ECO:0000313" key="8">
    <source>
        <dbReference type="EMBL" id="CAE0673291.1"/>
    </source>
</evidence>
<dbReference type="InterPro" id="IPR017441">
    <property type="entry name" value="Protein_kinase_ATP_BS"/>
</dbReference>
<feature type="transmembrane region" description="Helical" evidence="5">
    <location>
        <begin position="203"/>
        <end position="226"/>
    </location>
</feature>
<comment type="subcellular location">
    <subcellularLocation>
        <location evidence="1">Membrane</location>
        <topology evidence="1">Single-pass membrane protein</topology>
    </subcellularLocation>
</comment>
<evidence type="ECO:0000313" key="9">
    <source>
        <dbReference type="EMBL" id="CAE0673292.1"/>
    </source>
</evidence>
<feature type="region of interest" description="Disordered" evidence="4">
    <location>
        <begin position="234"/>
        <end position="293"/>
    </location>
</feature>
<dbReference type="GO" id="GO:0007169">
    <property type="term" value="P:cell surface receptor protein tyrosine kinase signaling pathway"/>
    <property type="evidence" value="ECO:0007669"/>
    <property type="project" value="TreeGrafter"/>
</dbReference>
<feature type="region of interest" description="Disordered" evidence="4">
    <location>
        <begin position="175"/>
        <end position="199"/>
    </location>
</feature>
<dbReference type="PROSITE" id="PS50011">
    <property type="entry name" value="PROTEIN_KINASE_DOM"/>
    <property type="match status" value="1"/>
</dbReference>
<evidence type="ECO:0000256" key="5">
    <source>
        <dbReference type="SAM" id="Phobius"/>
    </source>
</evidence>
<dbReference type="SUPFAM" id="SSF56112">
    <property type="entry name" value="Protein kinase-like (PK-like)"/>
    <property type="match status" value="1"/>
</dbReference>
<dbReference type="EMBL" id="HBIV01034996">
    <property type="protein sequence ID" value="CAE0673295.1"/>
    <property type="molecule type" value="Transcribed_RNA"/>
</dbReference>
<reference evidence="9" key="1">
    <citation type="submission" date="2021-01" db="EMBL/GenBank/DDBJ databases">
        <authorList>
            <person name="Corre E."/>
            <person name="Pelletier E."/>
            <person name="Niang G."/>
            <person name="Scheremetjew M."/>
            <person name="Finn R."/>
            <person name="Kale V."/>
            <person name="Holt S."/>
            <person name="Cochrane G."/>
            <person name="Meng A."/>
            <person name="Brown T."/>
            <person name="Cohen L."/>
        </authorList>
    </citation>
    <scope>NUCLEOTIDE SEQUENCE</scope>
    <source>
        <strain evidence="9">CCCM811</strain>
    </source>
</reference>
<feature type="compositionally biased region" description="Polar residues" evidence="4">
    <location>
        <begin position="278"/>
        <end position="290"/>
    </location>
</feature>
<dbReference type="InterPro" id="IPR008266">
    <property type="entry name" value="Tyr_kinase_AS"/>
</dbReference>
<dbReference type="Pfam" id="PF07714">
    <property type="entry name" value="PK_Tyr_Ser-Thr"/>
    <property type="match status" value="1"/>
</dbReference>
<dbReference type="PROSITE" id="PS00109">
    <property type="entry name" value="PROTEIN_KINASE_TYR"/>
    <property type="match status" value="1"/>
</dbReference>
<feature type="compositionally biased region" description="Polar residues" evidence="4">
    <location>
        <begin position="24"/>
        <end position="43"/>
    </location>
</feature>
<dbReference type="GO" id="GO:0005886">
    <property type="term" value="C:plasma membrane"/>
    <property type="evidence" value="ECO:0007669"/>
    <property type="project" value="TreeGrafter"/>
</dbReference>
<dbReference type="PANTHER" id="PTHR24416:SF611">
    <property type="entry name" value="TYROSINE-PROTEIN KINASE TRANSMEMBRANE RECEPTOR ROR"/>
    <property type="match status" value="1"/>
</dbReference>
<keyword evidence="3" id="KW-0547">Nucleotide-binding</keyword>
<dbReference type="InterPro" id="IPR050122">
    <property type="entry name" value="RTK"/>
</dbReference>
<evidence type="ECO:0000313" key="10">
    <source>
        <dbReference type="EMBL" id="CAE0673295.1"/>
    </source>
</evidence>
<dbReference type="Gene3D" id="1.10.510.10">
    <property type="entry name" value="Transferase(Phosphotransferase) domain 1"/>
    <property type="match status" value="1"/>
</dbReference>
<dbReference type="EMBL" id="HBIV01034992">
    <property type="protein sequence ID" value="CAE0673292.1"/>
    <property type="molecule type" value="Transcribed_RNA"/>
</dbReference>
<dbReference type="GO" id="GO:0004714">
    <property type="term" value="F:transmembrane receptor protein tyrosine kinase activity"/>
    <property type="evidence" value="ECO:0007669"/>
    <property type="project" value="UniProtKB-EC"/>
</dbReference>
<protein>
    <recommendedName>
        <fullName evidence="6">Protein kinase domain-containing protein</fullName>
    </recommendedName>
</protein>
<keyword evidence="5" id="KW-1133">Transmembrane helix</keyword>